<dbReference type="PANTHER" id="PTHR37012">
    <property type="entry name" value="B-ZIP TRANSCRIPTION FACTOR (EUROFUNG)-RELATED"/>
    <property type="match status" value="1"/>
</dbReference>
<dbReference type="EMBL" id="JAADYS010000869">
    <property type="protein sequence ID" value="KAF4466474.1"/>
    <property type="molecule type" value="Genomic_DNA"/>
</dbReference>
<feature type="compositionally biased region" description="Polar residues" evidence="1">
    <location>
        <begin position="117"/>
        <end position="135"/>
    </location>
</feature>
<dbReference type="Gene3D" id="1.20.5.170">
    <property type="match status" value="1"/>
</dbReference>
<reference evidence="2 3" key="1">
    <citation type="submission" date="2020-01" db="EMBL/GenBank/DDBJ databases">
        <title>Identification and distribution of gene clusters putatively required for synthesis of sphingolipid metabolism inhibitors in phylogenetically diverse species of the filamentous fungus Fusarium.</title>
        <authorList>
            <person name="Kim H.-S."/>
            <person name="Busman M."/>
            <person name="Brown D.W."/>
            <person name="Divon H."/>
            <person name="Uhlig S."/>
            <person name="Proctor R.H."/>
        </authorList>
    </citation>
    <scope>NUCLEOTIDE SEQUENCE [LARGE SCALE GENOMIC DNA]</scope>
    <source>
        <strain evidence="2 3">NRRL 20459</strain>
    </source>
</reference>
<evidence type="ECO:0000313" key="2">
    <source>
        <dbReference type="EMBL" id="KAF4466474.1"/>
    </source>
</evidence>
<dbReference type="Proteomes" id="UP000554235">
    <property type="component" value="Unassembled WGS sequence"/>
</dbReference>
<feature type="compositionally biased region" description="Basic residues" evidence="1">
    <location>
        <begin position="35"/>
        <end position="44"/>
    </location>
</feature>
<organism evidence="2 3">
    <name type="scientific">Fusarium albosuccineum</name>
    <dbReference type="NCBI Taxonomy" id="1237068"/>
    <lineage>
        <taxon>Eukaryota</taxon>
        <taxon>Fungi</taxon>
        <taxon>Dikarya</taxon>
        <taxon>Ascomycota</taxon>
        <taxon>Pezizomycotina</taxon>
        <taxon>Sordariomycetes</taxon>
        <taxon>Hypocreomycetidae</taxon>
        <taxon>Hypocreales</taxon>
        <taxon>Nectriaceae</taxon>
        <taxon>Fusarium</taxon>
        <taxon>Fusarium decemcellulare species complex</taxon>
    </lineage>
</organism>
<feature type="region of interest" description="Disordered" evidence="1">
    <location>
        <begin position="1"/>
        <end position="44"/>
    </location>
</feature>
<accession>A0A8H4LEF4</accession>
<evidence type="ECO:0000313" key="3">
    <source>
        <dbReference type="Proteomes" id="UP000554235"/>
    </source>
</evidence>
<protein>
    <recommendedName>
        <fullName evidence="4">BZIP transcription factor</fullName>
    </recommendedName>
</protein>
<sequence length="427" mass="48966">MRSSQSDKTSACEDEPADLTKDRRLKKRELDRKAQRMSRQRTKNRITHLESMVAHLKQSDDNTRFLSLMDDLSHVTGERDKLLAALESLTFTIRGHIQDATGRTSSAAEDIPVTPPHSLSQTQVLDTQASSNPATDASDDFIDPQLWLDSDLGVQDSHTDNSIDDALCQPTLSQGVALLPALLDPTPYNLYQLRDVIIPTPVSECPCITQASTNMTSDINLWRAVNEVLGRPLTRSQRDTGIEDDVKFDDTIVRVVLEGWDTVGDQGLITESWRRVQEVDELGWKKCGPIERLAVLRFVYMLVEYQSDPSLRRQASLPRWLWARPSQTLPHSRAIDFFVWPGLRERFVFFQHQYCANLFWHVFLPNLRVKWPFDFRDTYMQNAETGRFHLSPHFKQCIGELGSWTMAPDFFKEFPELIDDIAVYSRP</sequence>
<dbReference type="CDD" id="cd14688">
    <property type="entry name" value="bZIP_YAP"/>
    <property type="match status" value="1"/>
</dbReference>
<dbReference type="PANTHER" id="PTHR37012:SF7">
    <property type="entry name" value="B-ZIP TRANSCRIPTION FACTOR (EUROFUNG)-RELATED"/>
    <property type="match status" value="1"/>
</dbReference>
<dbReference type="AlphaFoldDB" id="A0A8H4LEF4"/>
<dbReference type="InterPro" id="IPR021833">
    <property type="entry name" value="DUF3425"/>
</dbReference>
<gene>
    <name evidence="2" type="ORF">FALBO_6657</name>
</gene>
<feature type="region of interest" description="Disordered" evidence="1">
    <location>
        <begin position="102"/>
        <end position="140"/>
    </location>
</feature>
<proteinExistence type="predicted"/>
<keyword evidence="3" id="KW-1185">Reference proteome</keyword>
<feature type="compositionally biased region" description="Basic and acidic residues" evidence="1">
    <location>
        <begin position="18"/>
        <end position="34"/>
    </location>
</feature>
<dbReference type="Pfam" id="PF11905">
    <property type="entry name" value="DUF3425"/>
    <property type="match status" value="1"/>
</dbReference>
<comment type="caution">
    <text evidence="2">The sequence shown here is derived from an EMBL/GenBank/DDBJ whole genome shotgun (WGS) entry which is preliminary data.</text>
</comment>
<evidence type="ECO:0008006" key="4">
    <source>
        <dbReference type="Google" id="ProtNLM"/>
    </source>
</evidence>
<evidence type="ECO:0000256" key="1">
    <source>
        <dbReference type="SAM" id="MobiDB-lite"/>
    </source>
</evidence>
<name>A0A8H4LEF4_9HYPO</name>
<dbReference type="OrthoDB" id="5086080at2759"/>